<name>A0A7K1UG48_9MICC</name>
<feature type="transmembrane region" description="Helical" evidence="5">
    <location>
        <begin position="166"/>
        <end position="187"/>
    </location>
</feature>
<feature type="compositionally biased region" description="Pro residues" evidence="4">
    <location>
        <begin position="456"/>
        <end position="472"/>
    </location>
</feature>
<feature type="transmembrane region" description="Helical" evidence="5">
    <location>
        <begin position="224"/>
        <end position="249"/>
    </location>
</feature>
<dbReference type="OrthoDB" id="5181663at2"/>
<sequence length="472" mass="47150">MAGVCDIPIISNVCDSAGDAVAAVVIAPFEWMADAMGSTAQWLFEGIWELFSTTTLVDITSPEYLSIYNIVFGIAVLITFAFFCLQLIGGLIRREPGALGRAATGMAKSILGAFILVTITATLLEITDQLTLGLINASGNTLDEMGGRLAALVTGLSVASIASPGVGILVTIFLGFLAICGALIVWFSLLIRKALLLILIVLGPIALAGAGWEVTRGWFAKWASFVIALIVSKLIVALVFLVAITQVAAPIEMDLASISDPIAGIVLMLVAGFAPYLAYKLLAFAGADMYHLSSTEQEAKQAVNRPVPVPHAPKGQGPQKVLDGGDGGGGGDKGQKTPGGEKPTGGPPKPTGSEGAPAGTASAGGGDSAASGGGSAAGGGGAAAGAAGGAVIGGAVVVAATAKAGKDTGEGVGQAAEEHGSQVSDRAGSGAAAPPSAKPQTPDAPPPRTSQSPDVQQPPAPKQNPPQPPPSR</sequence>
<dbReference type="RefSeq" id="WP_157320754.1">
    <property type="nucleotide sequence ID" value="NZ_BMFX01000005.1"/>
</dbReference>
<comment type="caution">
    <text evidence="6">The sequence shown here is derived from an EMBL/GenBank/DDBJ whole genome shotgun (WGS) entry which is preliminary data.</text>
</comment>
<organism evidence="6 7">
    <name type="scientific">Nesterenkonia alkaliphila</name>
    <dbReference type="NCBI Taxonomy" id="1463631"/>
    <lineage>
        <taxon>Bacteria</taxon>
        <taxon>Bacillati</taxon>
        <taxon>Actinomycetota</taxon>
        <taxon>Actinomycetes</taxon>
        <taxon>Micrococcales</taxon>
        <taxon>Micrococcaceae</taxon>
        <taxon>Nesterenkonia</taxon>
    </lineage>
</organism>
<dbReference type="InterPro" id="IPR007688">
    <property type="entry name" value="Conjugal_tfr_TrbL/VirB6"/>
</dbReference>
<dbReference type="Pfam" id="PF04610">
    <property type="entry name" value="TrbL"/>
    <property type="match status" value="1"/>
</dbReference>
<dbReference type="AlphaFoldDB" id="A0A7K1UG48"/>
<evidence type="ECO:0000256" key="2">
    <source>
        <dbReference type="ARBA" id="ARBA00022989"/>
    </source>
</evidence>
<keyword evidence="2 5" id="KW-1133">Transmembrane helix</keyword>
<dbReference type="GO" id="GO:0030255">
    <property type="term" value="P:protein secretion by the type IV secretion system"/>
    <property type="evidence" value="ECO:0007669"/>
    <property type="project" value="InterPro"/>
</dbReference>
<proteinExistence type="predicted"/>
<evidence type="ECO:0000256" key="5">
    <source>
        <dbReference type="SAM" id="Phobius"/>
    </source>
</evidence>
<feature type="transmembrane region" description="Helical" evidence="5">
    <location>
        <begin position="67"/>
        <end position="88"/>
    </location>
</feature>
<keyword evidence="7" id="KW-1185">Reference proteome</keyword>
<evidence type="ECO:0000256" key="1">
    <source>
        <dbReference type="ARBA" id="ARBA00022692"/>
    </source>
</evidence>
<accession>A0A7K1UG48</accession>
<evidence type="ECO:0000256" key="4">
    <source>
        <dbReference type="SAM" id="MobiDB-lite"/>
    </source>
</evidence>
<protein>
    <submittedName>
        <fullName evidence="6">Conjugal transfer protein TrbL</fullName>
    </submittedName>
</protein>
<dbReference type="EMBL" id="WRPM01000011">
    <property type="protein sequence ID" value="MVT25071.1"/>
    <property type="molecule type" value="Genomic_DNA"/>
</dbReference>
<reference evidence="6 7" key="1">
    <citation type="submission" date="2019-12" db="EMBL/GenBank/DDBJ databases">
        <title>Nesterenkonia muleiensis sp. nov., a novel actinobacterium isolated from sap of Populus euphratica.</title>
        <authorList>
            <person name="Wang R."/>
        </authorList>
    </citation>
    <scope>NUCLEOTIDE SEQUENCE [LARGE SCALE GENOMIC DNA]</scope>
    <source>
        <strain evidence="6 7">F10</strain>
    </source>
</reference>
<feature type="compositionally biased region" description="Low complexity" evidence="4">
    <location>
        <begin position="351"/>
        <end position="361"/>
    </location>
</feature>
<gene>
    <name evidence="6" type="ORF">GNZ21_01610</name>
</gene>
<feature type="transmembrane region" description="Helical" evidence="5">
    <location>
        <begin position="194"/>
        <end position="212"/>
    </location>
</feature>
<keyword evidence="1 5" id="KW-0812">Transmembrane</keyword>
<evidence type="ECO:0000256" key="3">
    <source>
        <dbReference type="ARBA" id="ARBA00023136"/>
    </source>
</evidence>
<dbReference type="Proteomes" id="UP000460157">
    <property type="component" value="Unassembled WGS sequence"/>
</dbReference>
<evidence type="ECO:0000313" key="6">
    <source>
        <dbReference type="EMBL" id="MVT25071.1"/>
    </source>
</evidence>
<feature type="transmembrane region" description="Helical" evidence="5">
    <location>
        <begin position="109"/>
        <end position="126"/>
    </location>
</feature>
<feature type="compositionally biased region" description="Gly residues" evidence="4">
    <location>
        <begin position="362"/>
        <end position="387"/>
    </location>
</feature>
<feature type="region of interest" description="Disordered" evidence="4">
    <location>
        <begin position="405"/>
        <end position="472"/>
    </location>
</feature>
<feature type="transmembrane region" description="Helical" evidence="5">
    <location>
        <begin position="261"/>
        <end position="279"/>
    </location>
</feature>
<evidence type="ECO:0000313" key="7">
    <source>
        <dbReference type="Proteomes" id="UP000460157"/>
    </source>
</evidence>
<keyword evidence="3 5" id="KW-0472">Membrane</keyword>
<feature type="region of interest" description="Disordered" evidence="4">
    <location>
        <begin position="301"/>
        <end position="387"/>
    </location>
</feature>